<comment type="caution">
    <text evidence="10">The sequence shown here is derived from an EMBL/GenBank/DDBJ whole genome shotgun (WGS) entry which is preliminary data.</text>
</comment>
<feature type="active site" description="Proton acceptor" evidence="7">
    <location>
        <position position="63"/>
    </location>
</feature>
<dbReference type="GO" id="GO:0009244">
    <property type="term" value="P:lipopolysaccharide core region biosynthetic process"/>
    <property type="evidence" value="ECO:0007669"/>
    <property type="project" value="UniProtKB-UniRule"/>
</dbReference>
<evidence type="ECO:0000256" key="8">
    <source>
        <dbReference type="RuleBase" id="RU365103"/>
    </source>
</evidence>
<feature type="non-terminal residue" evidence="10">
    <location>
        <position position="109"/>
    </location>
</feature>
<keyword evidence="8" id="KW-1003">Cell membrane</keyword>
<accession>A0A520MEG5</accession>
<comment type="similarity">
    <text evidence="8">Belongs to the glycosyltransferase group 1 family.</text>
</comment>
<sequence>MSLPRFIYSVFFYCLLPAIGLRLLWRGLKAPNYLRRWPERFGFSQRLNTELPAIWLHAVSVGETLAAVPLVKSLQQQYPEYRLMVTCMTPTGSERIVSSFGDTVDHGYA</sequence>
<comment type="catalytic activity">
    <reaction evidence="6 8">
        <text>lipid IVA (E. coli) + CMP-3-deoxy-beta-D-manno-octulosonate = alpha-Kdo-(2-&gt;6)-lipid IVA (E. coli) + CMP + H(+)</text>
        <dbReference type="Rhea" id="RHEA:28066"/>
        <dbReference type="ChEBI" id="CHEBI:15378"/>
        <dbReference type="ChEBI" id="CHEBI:58603"/>
        <dbReference type="ChEBI" id="CHEBI:60364"/>
        <dbReference type="ChEBI" id="CHEBI:60377"/>
        <dbReference type="ChEBI" id="CHEBI:85987"/>
        <dbReference type="EC" id="2.4.99.12"/>
    </reaction>
</comment>
<dbReference type="Gene3D" id="3.40.50.11720">
    <property type="entry name" value="3-Deoxy-D-manno-octulosonic-acid transferase, N-terminal domain"/>
    <property type="match status" value="1"/>
</dbReference>
<evidence type="ECO:0000256" key="6">
    <source>
        <dbReference type="ARBA" id="ARBA00049183"/>
    </source>
</evidence>
<evidence type="ECO:0000256" key="1">
    <source>
        <dbReference type="ARBA" id="ARBA00004713"/>
    </source>
</evidence>
<dbReference type="Proteomes" id="UP000315889">
    <property type="component" value="Unassembled WGS sequence"/>
</dbReference>
<evidence type="ECO:0000313" key="11">
    <source>
        <dbReference type="Proteomes" id="UP000315889"/>
    </source>
</evidence>
<keyword evidence="4 8" id="KW-0808">Transferase</keyword>
<gene>
    <name evidence="10" type="ORF">EVB03_06835</name>
</gene>
<feature type="domain" description="3-deoxy-D-manno-octulosonic-acid transferase N-terminal" evidence="9">
    <location>
        <begin position="36"/>
        <end position="108"/>
    </location>
</feature>
<dbReference type="InterPro" id="IPR007507">
    <property type="entry name" value="Glycos_transf_N"/>
</dbReference>
<evidence type="ECO:0000313" key="10">
    <source>
        <dbReference type="EMBL" id="RZO19616.1"/>
    </source>
</evidence>
<keyword evidence="8" id="KW-0812">Transmembrane</keyword>
<evidence type="ECO:0000259" key="9">
    <source>
        <dbReference type="Pfam" id="PF04413"/>
    </source>
</evidence>
<dbReference type="Pfam" id="PF04413">
    <property type="entry name" value="Glycos_transf_N"/>
    <property type="match status" value="1"/>
</dbReference>
<dbReference type="EC" id="2.4.99.12" evidence="2 8"/>
<protein>
    <recommendedName>
        <fullName evidence="3 8">3-deoxy-D-manno-octulosonic acid transferase</fullName>
        <shortName evidence="8">Kdo transferase</shortName>
        <ecNumber evidence="2 8">2.4.99.12</ecNumber>
    </recommendedName>
    <alternativeName>
        <fullName evidence="5 8">Lipid IV(A) 3-deoxy-D-manno-octulosonic acid transferase</fullName>
    </alternativeName>
</protein>
<dbReference type="InterPro" id="IPR038107">
    <property type="entry name" value="Glycos_transf_N_sf"/>
</dbReference>
<dbReference type="InterPro" id="IPR039901">
    <property type="entry name" value="Kdotransferase"/>
</dbReference>
<comment type="subcellular location">
    <subcellularLocation>
        <location evidence="8">Cell membrane</location>
    </subcellularLocation>
</comment>
<comment type="function">
    <text evidence="8">Involved in lipopolysaccharide (LPS) biosynthesis. Catalyzes the transfer of 3-deoxy-D-manno-octulosonate (Kdo) residue(s) from CMP-Kdo to lipid IV(A), the tetraacyldisaccharide-1,4'-bisphosphate precursor of lipid A.</text>
</comment>
<evidence type="ECO:0000256" key="5">
    <source>
        <dbReference type="ARBA" id="ARBA00031445"/>
    </source>
</evidence>
<dbReference type="GO" id="GO:0043842">
    <property type="term" value="F:Kdo transferase activity"/>
    <property type="evidence" value="ECO:0007669"/>
    <property type="project" value="UniProtKB-EC"/>
</dbReference>
<evidence type="ECO:0000256" key="7">
    <source>
        <dbReference type="PIRSR" id="PIRSR639901-1"/>
    </source>
</evidence>
<evidence type="ECO:0000256" key="3">
    <source>
        <dbReference type="ARBA" id="ARBA00019077"/>
    </source>
</evidence>
<dbReference type="PANTHER" id="PTHR42755:SF1">
    <property type="entry name" value="3-DEOXY-D-MANNO-OCTULOSONIC ACID TRANSFERASE, MITOCHONDRIAL-RELATED"/>
    <property type="match status" value="1"/>
</dbReference>
<dbReference type="PANTHER" id="PTHR42755">
    <property type="entry name" value="3-DEOXY-MANNO-OCTULOSONATE CYTIDYLYLTRANSFERASE"/>
    <property type="match status" value="1"/>
</dbReference>
<dbReference type="GO" id="GO:0009245">
    <property type="term" value="P:lipid A biosynthetic process"/>
    <property type="evidence" value="ECO:0007669"/>
    <property type="project" value="TreeGrafter"/>
</dbReference>
<reference evidence="10 11" key="1">
    <citation type="submission" date="2019-02" db="EMBL/GenBank/DDBJ databases">
        <title>Prokaryotic population dynamics and viral predation in marine succession experiment using metagenomics: the confinement effect.</title>
        <authorList>
            <person name="Haro-Moreno J.M."/>
            <person name="Rodriguez-Valera F."/>
            <person name="Lopez-Perez M."/>
        </authorList>
    </citation>
    <scope>NUCLEOTIDE SEQUENCE [LARGE SCALE GENOMIC DNA]</scope>
    <source>
        <strain evidence="10">MED-G170</strain>
    </source>
</reference>
<dbReference type="AlphaFoldDB" id="A0A520MEG5"/>
<organism evidence="10 11">
    <name type="scientific">SAR92 clade bacterium</name>
    <dbReference type="NCBI Taxonomy" id="2315479"/>
    <lineage>
        <taxon>Bacteria</taxon>
        <taxon>Pseudomonadati</taxon>
        <taxon>Pseudomonadota</taxon>
        <taxon>Gammaproteobacteria</taxon>
        <taxon>Cellvibrionales</taxon>
        <taxon>Porticoccaceae</taxon>
        <taxon>SAR92 clade</taxon>
    </lineage>
</organism>
<feature type="transmembrane region" description="Helical" evidence="8">
    <location>
        <begin position="6"/>
        <end position="25"/>
    </location>
</feature>
<keyword evidence="8" id="KW-1133">Transmembrane helix</keyword>
<name>A0A520MEG5_9GAMM</name>
<keyword evidence="8" id="KW-0448">Lipopolysaccharide biosynthesis</keyword>
<evidence type="ECO:0000256" key="2">
    <source>
        <dbReference type="ARBA" id="ARBA00012621"/>
    </source>
</evidence>
<comment type="pathway">
    <text evidence="1 8">Bacterial outer membrane biogenesis; LPS core biosynthesis.</text>
</comment>
<proteinExistence type="inferred from homology"/>
<dbReference type="EMBL" id="SHBP01000009">
    <property type="protein sequence ID" value="RZO19616.1"/>
    <property type="molecule type" value="Genomic_DNA"/>
</dbReference>
<dbReference type="UniPathway" id="UPA00958"/>
<keyword evidence="8" id="KW-0472">Membrane</keyword>
<dbReference type="GO" id="GO:0005886">
    <property type="term" value="C:plasma membrane"/>
    <property type="evidence" value="ECO:0007669"/>
    <property type="project" value="UniProtKB-SubCell"/>
</dbReference>
<evidence type="ECO:0000256" key="4">
    <source>
        <dbReference type="ARBA" id="ARBA00022679"/>
    </source>
</evidence>